<dbReference type="AlphaFoldDB" id="A0A6A6TSD7"/>
<name>A0A6A6TSD7_9PLEO</name>
<gene>
    <name evidence="2" type="ORF">K491DRAFT_672588</name>
</gene>
<reference evidence="2" key="1">
    <citation type="journal article" date="2020" name="Stud. Mycol.">
        <title>101 Dothideomycetes genomes: a test case for predicting lifestyles and emergence of pathogens.</title>
        <authorList>
            <person name="Haridas S."/>
            <person name="Albert R."/>
            <person name="Binder M."/>
            <person name="Bloem J."/>
            <person name="Labutti K."/>
            <person name="Salamov A."/>
            <person name="Andreopoulos B."/>
            <person name="Baker S."/>
            <person name="Barry K."/>
            <person name="Bills G."/>
            <person name="Bluhm B."/>
            <person name="Cannon C."/>
            <person name="Castanera R."/>
            <person name="Culley D."/>
            <person name="Daum C."/>
            <person name="Ezra D."/>
            <person name="Gonzalez J."/>
            <person name="Henrissat B."/>
            <person name="Kuo A."/>
            <person name="Liang C."/>
            <person name="Lipzen A."/>
            <person name="Lutzoni F."/>
            <person name="Magnuson J."/>
            <person name="Mondo S."/>
            <person name="Nolan M."/>
            <person name="Ohm R."/>
            <person name="Pangilinan J."/>
            <person name="Park H.-J."/>
            <person name="Ramirez L."/>
            <person name="Alfaro M."/>
            <person name="Sun H."/>
            <person name="Tritt A."/>
            <person name="Yoshinaga Y."/>
            <person name="Zwiers L.-H."/>
            <person name="Turgeon B."/>
            <person name="Goodwin S."/>
            <person name="Spatafora J."/>
            <person name="Crous P."/>
            <person name="Grigoriev I."/>
        </authorList>
    </citation>
    <scope>NUCLEOTIDE SEQUENCE</scope>
    <source>
        <strain evidence="2">CBS 122681</strain>
    </source>
</reference>
<proteinExistence type="predicted"/>
<keyword evidence="3" id="KW-1185">Reference proteome</keyword>
<evidence type="ECO:0000256" key="1">
    <source>
        <dbReference type="SAM" id="MobiDB-lite"/>
    </source>
</evidence>
<evidence type="ECO:0000313" key="3">
    <source>
        <dbReference type="Proteomes" id="UP000799324"/>
    </source>
</evidence>
<sequence length="366" mass="40320">MRTASHKWTAQAVPCRLYIIVIMKKTLLACLYEHLTVAELHSRFSTHKASPKANIAMQLRSLLLAIPGLLASTVAASDATSTLVPQPSPNVVLAPTVPTATGLPLPPPICGYCNDKFHACLAKCGFTFECHQDCECEVCEIKDCELMCNYTNCCAQADVPALETTVARDPVSVAPSITAGPVPSATLEVRDSIDDDDEGPDAAGEQPEPTATECPECNHNFIDCMTECHSHNSSKPHCESECNARICEDKFCEYRCGWAKKCRYDPSALKARNTCTDLLDTFHTCTETCEKEECLTMCTTDLCFAGPTLRKECTYDGLCEHAVDPDTVCIHNYTTWMKCRRSLGRLEVVQVWELTWDVDRLDSSLG</sequence>
<evidence type="ECO:0000313" key="2">
    <source>
        <dbReference type="EMBL" id="KAF2662720.1"/>
    </source>
</evidence>
<dbReference type="Proteomes" id="UP000799324">
    <property type="component" value="Unassembled WGS sequence"/>
</dbReference>
<organism evidence="2 3">
    <name type="scientific">Lophiostoma macrostomum CBS 122681</name>
    <dbReference type="NCBI Taxonomy" id="1314788"/>
    <lineage>
        <taxon>Eukaryota</taxon>
        <taxon>Fungi</taxon>
        <taxon>Dikarya</taxon>
        <taxon>Ascomycota</taxon>
        <taxon>Pezizomycotina</taxon>
        <taxon>Dothideomycetes</taxon>
        <taxon>Pleosporomycetidae</taxon>
        <taxon>Pleosporales</taxon>
        <taxon>Lophiostomataceae</taxon>
        <taxon>Lophiostoma</taxon>
    </lineage>
</organism>
<accession>A0A6A6TSD7</accession>
<feature type="region of interest" description="Disordered" evidence="1">
    <location>
        <begin position="191"/>
        <end position="211"/>
    </location>
</feature>
<protein>
    <submittedName>
        <fullName evidence="2">Uncharacterized protein</fullName>
    </submittedName>
</protein>
<dbReference type="EMBL" id="MU004288">
    <property type="protein sequence ID" value="KAF2662720.1"/>
    <property type="molecule type" value="Genomic_DNA"/>
</dbReference>